<dbReference type="EMBL" id="CP009654">
    <property type="protein sequence ID" value="APC96466.1"/>
    <property type="molecule type" value="Genomic_DNA"/>
</dbReference>
<protein>
    <submittedName>
        <fullName evidence="1">Thioesterase superfamily protein</fullName>
    </submittedName>
</protein>
<organism evidence="1 2">
    <name type="scientific">Francisella frigiditurris</name>
    <dbReference type="NCBI Taxonomy" id="1542390"/>
    <lineage>
        <taxon>Bacteria</taxon>
        <taxon>Pseudomonadati</taxon>
        <taxon>Pseudomonadota</taxon>
        <taxon>Gammaproteobacteria</taxon>
        <taxon>Thiotrichales</taxon>
        <taxon>Francisellaceae</taxon>
        <taxon>Francisella</taxon>
    </lineage>
</organism>
<dbReference type="SUPFAM" id="SSF54637">
    <property type="entry name" value="Thioesterase/thiol ester dehydrase-isomerase"/>
    <property type="match status" value="1"/>
</dbReference>
<gene>
    <name evidence="1" type="ORF">KX01_1345</name>
</gene>
<dbReference type="CDD" id="cd00586">
    <property type="entry name" value="4HBT"/>
    <property type="match status" value="1"/>
</dbReference>
<dbReference type="STRING" id="1542390.KX01_1345"/>
<keyword evidence="2" id="KW-1185">Reference proteome</keyword>
<dbReference type="RefSeq" id="WP_071664243.1">
    <property type="nucleotide sequence ID" value="NZ_CP009654.1"/>
</dbReference>
<sequence length="143" mass="17088">MSKNTTYFSHSTLIEVPFFDVDSLQIVWHGHYIKYFEIARCAMLDKLEYNYIHMKDDGYAWPIVDLQLKYIKSAYFGQKIRVFCDLVEYENRLKIVYCVKDEKSKEILTKGYTIQLAVDLNTQKACFITPQNWQKRIKEFCNV</sequence>
<accession>A0A1J0KRZ6</accession>
<name>A0A1J0KRZ6_9GAMM</name>
<evidence type="ECO:0000313" key="2">
    <source>
        <dbReference type="Proteomes" id="UP000182521"/>
    </source>
</evidence>
<evidence type="ECO:0000313" key="1">
    <source>
        <dbReference type="EMBL" id="APC96466.1"/>
    </source>
</evidence>
<dbReference type="Pfam" id="PF13279">
    <property type="entry name" value="4HBT_2"/>
    <property type="match status" value="1"/>
</dbReference>
<proteinExistence type="predicted"/>
<dbReference type="InterPro" id="IPR029069">
    <property type="entry name" value="HotDog_dom_sf"/>
</dbReference>
<dbReference type="Gene3D" id="3.10.129.10">
    <property type="entry name" value="Hotdog Thioesterase"/>
    <property type="match status" value="1"/>
</dbReference>
<dbReference type="AlphaFoldDB" id="A0A1J0KRZ6"/>
<dbReference type="Proteomes" id="UP000182521">
    <property type="component" value="Chromosome"/>
</dbReference>
<reference evidence="2" key="1">
    <citation type="submission" date="2014-10" db="EMBL/GenBank/DDBJ databases">
        <authorList>
            <person name="Kuske C.R."/>
            <person name="Challacombe J.F."/>
            <person name="Daligault H.E."/>
            <person name="Davenport K.W."/>
            <person name="Johnson S.L."/>
            <person name="Siddaramappa S."/>
            <person name="Petersen J.M."/>
        </authorList>
    </citation>
    <scope>NUCLEOTIDE SEQUENCE [LARGE SCALE GENOMIC DNA]</scope>
    <source>
        <strain evidence="2">CA97-1460</strain>
    </source>
</reference>
<dbReference type="KEGG" id="frc:KX01_1345"/>